<evidence type="ECO:0000256" key="1">
    <source>
        <dbReference type="SAM" id="SignalP"/>
    </source>
</evidence>
<proteinExistence type="predicted"/>
<dbReference type="SUPFAM" id="SSF63829">
    <property type="entry name" value="Calcium-dependent phosphotriesterase"/>
    <property type="match status" value="1"/>
</dbReference>
<gene>
    <name evidence="2" type="ORF">CNF02_04790</name>
</gene>
<organism evidence="2 3">
    <name type="scientific">OM182 bacterium MED-G28</name>
    <dbReference type="NCBI Taxonomy" id="1986256"/>
    <lineage>
        <taxon>Bacteria</taxon>
        <taxon>Pseudomonadati</taxon>
        <taxon>Pseudomonadota</taxon>
        <taxon>Gammaproteobacteria</taxon>
        <taxon>OMG group</taxon>
        <taxon>OM182 clade</taxon>
    </lineage>
</organism>
<feature type="signal peptide" evidence="1">
    <location>
        <begin position="1"/>
        <end position="20"/>
    </location>
</feature>
<evidence type="ECO:0008006" key="4">
    <source>
        <dbReference type="Google" id="ProtNLM"/>
    </source>
</evidence>
<name>A0A2A5WE63_9GAMM</name>
<sequence length="338" mass="36728">MLRILLGFILAACVSWNAMGQGSYPPQTTACEVDSNALFVCGVANPEDLYRIPNTDWVIASGRISDSEGPIYAVHVSSHQVENIYPVNAATPNFNNVTYQECPGPIRIFQPHGLTLRQGSDDQHILYVVGHGAREAVEVFNLDVRGDVPSLTWIGCIPAPEGTRRINSITVLPGGYLGATNFDTAGGELWEWHPSTDWVKVPGSDMLGPNGLVSSADGDWFYVGGWSDRALIRISRGKTPVQIDHIQVGFNVDNVRWGTDGRVIAAGHISRCPDENACELSAARVAKVNPDSLSVEQLVDYDGNNFFKLGTVAIDVDDEIWVGGIYGSFGIARFPQQK</sequence>
<dbReference type="InterPro" id="IPR051288">
    <property type="entry name" value="Serum_paraoxonase/arylesterase"/>
</dbReference>
<dbReference type="PANTHER" id="PTHR11799:SF12">
    <property type="entry name" value="PARAOXONASE-RELATED"/>
    <property type="match status" value="1"/>
</dbReference>
<dbReference type="PANTHER" id="PTHR11799">
    <property type="entry name" value="PARAOXONASE"/>
    <property type="match status" value="1"/>
</dbReference>
<dbReference type="InterPro" id="IPR011042">
    <property type="entry name" value="6-blade_b-propeller_TolB-like"/>
</dbReference>
<comment type="caution">
    <text evidence="2">The sequence shown here is derived from an EMBL/GenBank/DDBJ whole genome shotgun (WGS) entry which is preliminary data.</text>
</comment>
<accession>A0A2A5WE63</accession>
<keyword evidence="1" id="KW-0732">Signal</keyword>
<evidence type="ECO:0000313" key="2">
    <source>
        <dbReference type="EMBL" id="PDH34671.1"/>
    </source>
</evidence>
<feature type="chain" id="PRO_5012178916" description="SMP-30/Gluconolactonase/LRE-like region domain-containing protein" evidence="1">
    <location>
        <begin position="21"/>
        <end position="338"/>
    </location>
</feature>
<protein>
    <recommendedName>
        <fullName evidence="4">SMP-30/Gluconolactonase/LRE-like region domain-containing protein</fullName>
    </recommendedName>
</protein>
<evidence type="ECO:0000313" key="3">
    <source>
        <dbReference type="Proteomes" id="UP000219329"/>
    </source>
</evidence>
<dbReference type="Proteomes" id="UP000219329">
    <property type="component" value="Unassembled WGS sequence"/>
</dbReference>
<dbReference type="AlphaFoldDB" id="A0A2A5WE63"/>
<dbReference type="EMBL" id="NTJZ01000003">
    <property type="protein sequence ID" value="PDH34671.1"/>
    <property type="molecule type" value="Genomic_DNA"/>
</dbReference>
<reference evidence="2 3" key="1">
    <citation type="submission" date="2017-08" db="EMBL/GenBank/DDBJ databases">
        <title>Fine stratification of microbial communities through a metagenomic profile of the photic zone.</title>
        <authorList>
            <person name="Haro-Moreno J.M."/>
            <person name="Lopez-Perez M."/>
            <person name="De La Torre J."/>
            <person name="Picazo A."/>
            <person name="Camacho A."/>
            <person name="Rodriguez-Valera F."/>
        </authorList>
    </citation>
    <scope>NUCLEOTIDE SEQUENCE [LARGE SCALE GENOMIC DNA]</scope>
    <source>
        <strain evidence="2">MED-G28</strain>
    </source>
</reference>
<dbReference type="Gene3D" id="2.120.10.30">
    <property type="entry name" value="TolB, C-terminal domain"/>
    <property type="match status" value="1"/>
</dbReference>